<dbReference type="Pfam" id="PF00300">
    <property type="entry name" value="His_Phos_1"/>
    <property type="match status" value="1"/>
</dbReference>
<protein>
    <recommendedName>
        <fullName evidence="4">Phosphoglycerate mutase-like protein</fullName>
    </recommendedName>
</protein>
<keyword evidence="3" id="KW-1185">Reference proteome</keyword>
<dbReference type="SMART" id="SM00855">
    <property type="entry name" value="PGAM"/>
    <property type="match status" value="1"/>
</dbReference>
<dbReference type="AlphaFoldDB" id="A0A8J5YVF2"/>
<dbReference type="GO" id="GO:0005737">
    <property type="term" value="C:cytoplasm"/>
    <property type="evidence" value="ECO:0007669"/>
    <property type="project" value="TreeGrafter"/>
</dbReference>
<dbReference type="SUPFAM" id="SSF53254">
    <property type="entry name" value="Phosphoglycerate mutase-like"/>
    <property type="match status" value="1"/>
</dbReference>
<name>A0A8J5YVF2_9ROSI</name>
<dbReference type="PANTHER" id="PTHR48100:SF13">
    <property type="entry name" value="PHOSPHOGLYCERATE MUTASE-LIKE PROTEIN 1 ISOFORM X1"/>
    <property type="match status" value="1"/>
</dbReference>
<organism evidence="2 3">
    <name type="scientific">Gossypium anomalum</name>
    <dbReference type="NCBI Taxonomy" id="47600"/>
    <lineage>
        <taxon>Eukaryota</taxon>
        <taxon>Viridiplantae</taxon>
        <taxon>Streptophyta</taxon>
        <taxon>Embryophyta</taxon>
        <taxon>Tracheophyta</taxon>
        <taxon>Spermatophyta</taxon>
        <taxon>Magnoliopsida</taxon>
        <taxon>eudicotyledons</taxon>
        <taxon>Gunneridae</taxon>
        <taxon>Pentapetalae</taxon>
        <taxon>rosids</taxon>
        <taxon>malvids</taxon>
        <taxon>Malvales</taxon>
        <taxon>Malvaceae</taxon>
        <taxon>Malvoideae</taxon>
        <taxon>Gossypium</taxon>
    </lineage>
</organism>
<proteinExistence type="inferred from homology"/>
<comment type="similarity">
    <text evidence="1">Belongs to the phosphoglycerate mutase family.</text>
</comment>
<dbReference type="OrthoDB" id="496981at2759"/>
<dbReference type="InterPro" id="IPR050275">
    <property type="entry name" value="PGM_Phosphatase"/>
</dbReference>
<gene>
    <name evidence="2" type="ORF">CXB51_018654</name>
</gene>
<sequence>MGVILILADKLRSMWADFDVEALQLIRHAHELHNSKEETNPQLSPLGSQQVRDERKILSATGVLQRIQLVVTSPMLRTLQTSVGVFVGSEKHGDHCNNHPRIIATELCRVRMIAGEKASAGARLFTLKLIFHWQIESEDDISWEAEESETDEAIAARGVEFIKWLLEREEKEIAVVSHGGFLQQTLLAIGHKCHPLVDGDNLTP</sequence>
<dbReference type="PANTHER" id="PTHR48100">
    <property type="entry name" value="BROAD-SPECIFICITY PHOSPHATASE YOR283W-RELATED"/>
    <property type="match status" value="1"/>
</dbReference>
<dbReference type="GO" id="GO:0016791">
    <property type="term" value="F:phosphatase activity"/>
    <property type="evidence" value="ECO:0007669"/>
    <property type="project" value="TreeGrafter"/>
</dbReference>
<dbReference type="Proteomes" id="UP000701853">
    <property type="component" value="Chromosome 7"/>
</dbReference>
<evidence type="ECO:0000313" key="3">
    <source>
        <dbReference type="Proteomes" id="UP000701853"/>
    </source>
</evidence>
<dbReference type="EMBL" id="JAHUZN010000007">
    <property type="protein sequence ID" value="KAG8487530.1"/>
    <property type="molecule type" value="Genomic_DNA"/>
</dbReference>
<evidence type="ECO:0000313" key="2">
    <source>
        <dbReference type="EMBL" id="KAG8487530.1"/>
    </source>
</evidence>
<dbReference type="Gene3D" id="3.40.50.1240">
    <property type="entry name" value="Phosphoglycerate mutase-like"/>
    <property type="match status" value="1"/>
</dbReference>
<reference evidence="2 3" key="1">
    <citation type="journal article" date="2021" name="bioRxiv">
        <title>The Gossypium anomalum genome as a resource for cotton improvement and evolutionary analysis of hybrid incompatibility.</title>
        <authorList>
            <person name="Grover C.E."/>
            <person name="Yuan D."/>
            <person name="Arick M.A."/>
            <person name="Miller E.R."/>
            <person name="Hu G."/>
            <person name="Peterson D.G."/>
            <person name="Wendel J.F."/>
            <person name="Udall J.A."/>
        </authorList>
    </citation>
    <scope>NUCLEOTIDE SEQUENCE [LARGE SCALE GENOMIC DNA]</scope>
    <source>
        <strain evidence="2">JFW-Udall</strain>
        <tissue evidence="2">Leaf</tissue>
    </source>
</reference>
<evidence type="ECO:0008006" key="4">
    <source>
        <dbReference type="Google" id="ProtNLM"/>
    </source>
</evidence>
<dbReference type="InterPro" id="IPR029033">
    <property type="entry name" value="His_PPase_superfam"/>
</dbReference>
<comment type="caution">
    <text evidence="2">The sequence shown here is derived from an EMBL/GenBank/DDBJ whole genome shotgun (WGS) entry which is preliminary data.</text>
</comment>
<dbReference type="InterPro" id="IPR013078">
    <property type="entry name" value="His_Pase_superF_clade-1"/>
</dbReference>
<accession>A0A8J5YVF2</accession>
<evidence type="ECO:0000256" key="1">
    <source>
        <dbReference type="ARBA" id="ARBA00038362"/>
    </source>
</evidence>